<evidence type="ECO:0000313" key="2">
    <source>
        <dbReference type="EMBL" id="PMD14725.1"/>
    </source>
</evidence>
<organism evidence="2 3">
    <name type="scientific">Hyaloscypha hepaticicola</name>
    <dbReference type="NCBI Taxonomy" id="2082293"/>
    <lineage>
        <taxon>Eukaryota</taxon>
        <taxon>Fungi</taxon>
        <taxon>Dikarya</taxon>
        <taxon>Ascomycota</taxon>
        <taxon>Pezizomycotina</taxon>
        <taxon>Leotiomycetes</taxon>
        <taxon>Helotiales</taxon>
        <taxon>Hyaloscyphaceae</taxon>
        <taxon>Hyaloscypha</taxon>
    </lineage>
</organism>
<evidence type="ECO:0000313" key="3">
    <source>
        <dbReference type="Proteomes" id="UP000235672"/>
    </source>
</evidence>
<reference evidence="2 3" key="1">
    <citation type="submission" date="2016-05" db="EMBL/GenBank/DDBJ databases">
        <title>A degradative enzymes factory behind the ericoid mycorrhizal symbiosis.</title>
        <authorList>
            <consortium name="DOE Joint Genome Institute"/>
            <person name="Martino E."/>
            <person name="Morin E."/>
            <person name="Grelet G."/>
            <person name="Kuo A."/>
            <person name="Kohler A."/>
            <person name="Daghino S."/>
            <person name="Barry K."/>
            <person name="Choi C."/>
            <person name="Cichocki N."/>
            <person name="Clum A."/>
            <person name="Copeland A."/>
            <person name="Hainaut M."/>
            <person name="Haridas S."/>
            <person name="Labutti K."/>
            <person name="Lindquist E."/>
            <person name="Lipzen A."/>
            <person name="Khouja H.-R."/>
            <person name="Murat C."/>
            <person name="Ohm R."/>
            <person name="Olson A."/>
            <person name="Spatafora J."/>
            <person name="Veneault-Fourrey C."/>
            <person name="Henrissat B."/>
            <person name="Grigoriev I."/>
            <person name="Martin F."/>
            <person name="Perotto S."/>
        </authorList>
    </citation>
    <scope>NUCLEOTIDE SEQUENCE [LARGE SCALE GENOMIC DNA]</scope>
    <source>
        <strain evidence="2 3">UAMH 7357</strain>
    </source>
</reference>
<evidence type="ECO:0000256" key="1">
    <source>
        <dbReference type="SAM" id="MobiDB-lite"/>
    </source>
</evidence>
<proteinExistence type="predicted"/>
<feature type="compositionally biased region" description="Polar residues" evidence="1">
    <location>
        <begin position="67"/>
        <end position="76"/>
    </location>
</feature>
<feature type="region of interest" description="Disordered" evidence="1">
    <location>
        <begin position="1"/>
        <end position="27"/>
    </location>
</feature>
<dbReference type="EMBL" id="KZ613519">
    <property type="protein sequence ID" value="PMD14725.1"/>
    <property type="molecule type" value="Genomic_DNA"/>
</dbReference>
<dbReference type="Proteomes" id="UP000235672">
    <property type="component" value="Unassembled WGS sequence"/>
</dbReference>
<keyword evidence="3" id="KW-1185">Reference proteome</keyword>
<accession>A0A2J6PL21</accession>
<feature type="region of interest" description="Disordered" evidence="1">
    <location>
        <begin position="67"/>
        <end position="96"/>
    </location>
</feature>
<gene>
    <name evidence="2" type="ORF">NA56DRAFT_650712</name>
</gene>
<dbReference type="AlphaFoldDB" id="A0A2J6PL21"/>
<name>A0A2J6PL21_9HELO</name>
<protein>
    <submittedName>
        <fullName evidence="2">Uncharacterized protein</fullName>
    </submittedName>
</protein>
<sequence length="96" mass="10990">MNFLAGNASFDSTFHHHPREHDTFEEHPSAVSYFGRLETTETYLDHFDHRNSIQNISRELHHASWSVNDIQPSDSGRNPLDSGMTLEHVDLYPPGS</sequence>